<dbReference type="InterPro" id="IPR009080">
    <property type="entry name" value="tRNAsynth_Ia_anticodon-bd"/>
</dbReference>
<evidence type="ECO:0000313" key="13">
    <source>
        <dbReference type="EMBL" id="GAB0056876.1"/>
    </source>
</evidence>
<dbReference type="NCBIfam" id="TIGR00456">
    <property type="entry name" value="argS"/>
    <property type="match status" value="1"/>
</dbReference>
<dbReference type="Proteomes" id="UP001628193">
    <property type="component" value="Unassembled WGS sequence"/>
</dbReference>
<dbReference type="PROSITE" id="PS00178">
    <property type="entry name" value="AA_TRNA_LIGASE_I"/>
    <property type="match status" value="1"/>
</dbReference>
<evidence type="ECO:0000256" key="5">
    <source>
        <dbReference type="ARBA" id="ARBA00022840"/>
    </source>
</evidence>
<dbReference type="Gene3D" id="3.30.1360.70">
    <property type="entry name" value="Arginyl tRNA synthetase N-terminal domain"/>
    <property type="match status" value="1"/>
</dbReference>
<dbReference type="InterPro" id="IPR036695">
    <property type="entry name" value="Arg-tRNA-synth_N_sf"/>
</dbReference>
<dbReference type="InterPro" id="IPR001412">
    <property type="entry name" value="aa-tRNA-synth_I_CS"/>
</dbReference>
<evidence type="ECO:0000259" key="11">
    <source>
        <dbReference type="SMART" id="SM00836"/>
    </source>
</evidence>
<dbReference type="InterPro" id="IPR001278">
    <property type="entry name" value="Arg-tRNA-ligase"/>
</dbReference>
<keyword evidence="4 9" id="KW-0547">Nucleotide-binding</keyword>
<dbReference type="Gene3D" id="3.40.50.620">
    <property type="entry name" value="HUPs"/>
    <property type="match status" value="1"/>
</dbReference>
<evidence type="ECO:0000256" key="1">
    <source>
        <dbReference type="ARBA" id="ARBA00005594"/>
    </source>
</evidence>
<accession>A0ABQ0C7L4</accession>
<dbReference type="SUPFAM" id="SSF55190">
    <property type="entry name" value="Arginyl-tRNA synthetase (ArgRS), N-terminal 'additional' domain"/>
    <property type="match status" value="1"/>
</dbReference>
<keyword evidence="14" id="KW-1185">Reference proteome</keyword>
<dbReference type="SUPFAM" id="SSF47323">
    <property type="entry name" value="Anticodon-binding domain of a subclass of class I aminoacyl-tRNA synthetases"/>
    <property type="match status" value="1"/>
</dbReference>
<evidence type="ECO:0000256" key="9">
    <source>
        <dbReference type="HAMAP-Rule" id="MF_00123"/>
    </source>
</evidence>
<dbReference type="EMBL" id="BAAFGK010000004">
    <property type="protein sequence ID" value="GAB0056876.1"/>
    <property type="molecule type" value="Genomic_DNA"/>
</dbReference>
<keyword evidence="3 9" id="KW-0436">Ligase</keyword>
<dbReference type="CDD" id="cd00671">
    <property type="entry name" value="ArgRS_core"/>
    <property type="match status" value="1"/>
</dbReference>
<dbReference type="InterPro" id="IPR005148">
    <property type="entry name" value="Arg-tRNA-synth_N"/>
</dbReference>
<dbReference type="SUPFAM" id="SSF52374">
    <property type="entry name" value="Nucleotidylyl transferase"/>
    <property type="match status" value="1"/>
</dbReference>
<keyword evidence="6 9" id="KW-0648">Protein biosynthesis</keyword>
<dbReference type="PANTHER" id="PTHR11956:SF5">
    <property type="entry name" value="ARGININE--TRNA LIGASE, CYTOPLASMIC"/>
    <property type="match status" value="1"/>
</dbReference>
<organism evidence="13 14">
    <name type="scientific">Candidatus Magnetaquiglobus chichijimensis</name>
    <dbReference type="NCBI Taxonomy" id="3141448"/>
    <lineage>
        <taxon>Bacteria</taxon>
        <taxon>Pseudomonadati</taxon>
        <taxon>Pseudomonadota</taxon>
        <taxon>Magnetococcia</taxon>
        <taxon>Magnetococcales</taxon>
        <taxon>Candidatus Magnetaquicoccaceae</taxon>
        <taxon>Candidatus Magnetaquiglobus</taxon>
    </lineage>
</organism>
<feature type="short sequence motif" description="'HIGH' region" evidence="9">
    <location>
        <begin position="136"/>
        <end position="146"/>
    </location>
</feature>
<evidence type="ECO:0000256" key="8">
    <source>
        <dbReference type="ARBA" id="ARBA00049339"/>
    </source>
</evidence>
<dbReference type="PRINTS" id="PR01038">
    <property type="entry name" value="TRNASYNTHARG"/>
</dbReference>
<dbReference type="EC" id="6.1.1.19" evidence="9"/>
<keyword evidence="2 9" id="KW-0963">Cytoplasm</keyword>
<evidence type="ECO:0000256" key="10">
    <source>
        <dbReference type="RuleBase" id="RU363038"/>
    </source>
</evidence>
<dbReference type="HAMAP" id="MF_00123">
    <property type="entry name" value="Arg_tRNA_synth"/>
    <property type="match status" value="1"/>
</dbReference>
<reference evidence="13 14" key="1">
    <citation type="submission" date="2024-09" db="EMBL/GenBank/DDBJ databases">
        <title>Draft genome sequence of Candidatus Magnetaquicoccaceae bacterium FCR-1.</title>
        <authorList>
            <person name="Shimoshige H."/>
            <person name="Shimamura S."/>
            <person name="Taoka A."/>
            <person name="Kobayashi H."/>
            <person name="Maekawa T."/>
        </authorList>
    </citation>
    <scope>NUCLEOTIDE SEQUENCE [LARGE SCALE GENOMIC DNA]</scope>
    <source>
        <strain evidence="13 14">FCR-1</strain>
    </source>
</reference>
<evidence type="ECO:0000313" key="14">
    <source>
        <dbReference type="Proteomes" id="UP001628193"/>
    </source>
</evidence>
<dbReference type="RefSeq" id="WP_420904596.1">
    <property type="nucleotide sequence ID" value="NZ_BAAFGK010000004.1"/>
</dbReference>
<comment type="catalytic activity">
    <reaction evidence="8 9">
        <text>tRNA(Arg) + L-arginine + ATP = L-arginyl-tRNA(Arg) + AMP + diphosphate</text>
        <dbReference type="Rhea" id="RHEA:20301"/>
        <dbReference type="Rhea" id="RHEA-COMP:9658"/>
        <dbReference type="Rhea" id="RHEA-COMP:9673"/>
        <dbReference type="ChEBI" id="CHEBI:30616"/>
        <dbReference type="ChEBI" id="CHEBI:32682"/>
        <dbReference type="ChEBI" id="CHEBI:33019"/>
        <dbReference type="ChEBI" id="CHEBI:78442"/>
        <dbReference type="ChEBI" id="CHEBI:78513"/>
        <dbReference type="ChEBI" id="CHEBI:456215"/>
        <dbReference type="EC" id="6.1.1.19"/>
    </reaction>
</comment>
<evidence type="ECO:0000256" key="2">
    <source>
        <dbReference type="ARBA" id="ARBA00022490"/>
    </source>
</evidence>
<dbReference type="GO" id="GO:0004814">
    <property type="term" value="F:arginine-tRNA ligase activity"/>
    <property type="evidence" value="ECO:0007669"/>
    <property type="project" value="UniProtKB-EC"/>
</dbReference>
<evidence type="ECO:0000256" key="7">
    <source>
        <dbReference type="ARBA" id="ARBA00023146"/>
    </source>
</evidence>
<evidence type="ECO:0000256" key="4">
    <source>
        <dbReference type="ARBA" id="ARBA00022741"/>
    </source>
</evidence>
<evidence type="ECO:0000256" key="3">
    <source>
        <dbReference type="ARBA" id="ARBA00022598"/>
    </source>
</evidence>
<dbReference type="SMART" id="SM01016">
    <property type="entry name" value="Arg_tRNA_synt_N"/>
    <property type="match status" value="1"/>
</dbReference>
<dbReference type="Pfam" id="PF05746">
    <property type="entry name" value="DALR_1"/>
    <property type="match status" value="1"/>
</dbReference>
<feature type="domain" description="Arginyl tRNA synthetase N-terminal" evidence="12">
    <location>
        <begin position="16"/>
        <end position="99"/>
    </location>
</feature>
<dbReference type="Pfam" id="PF03485">
    <property type="entry name" value="Arg_tRNA_synt_N"/>
    <property type="match status" value="1"/>
</dbReference>
<dbReference type="SMART" id="SM00836">
    <property type="entry name" value="DALR_1"/>
    <property type="match status" value="1"/>
</dbReference>
<protein>
    <recommendedName>
        <fullName evidence="9">Arginine--tRNA ligase</fullName>
        <ecNumber evidence="9">6.1.1.19</ecNumber>
    </recommendedName>
    <alternativeName>
        <fullName evidence="9">Arginyl-tRNA synthetase</fullName>
        <shortName evidence="9">ArgRS</shortName>
    </alternativeName>
</protein>
<dbReference type="InterPro" id="IPR035684">
    <property type="entry name" value="ArgRS_core"/>
</dbReference>
<evidence type="ECO:0000256" key="6">
    <source>
        <dbReference type="ARBA" id="ARBA00022917"/>
    </source>
</evidence>
<proteinExistence type="inferred from homology"/>
<dbReference type="Gene3D" id="1.10.730.10">
    <property type="entry name" value="Isoleucyl-tRNA Synthetase, Domain 1"/>
    <property type="match status" value="1"/>
</dbReference>
<feature type="domain" description="DALR anticodon binding" evidence="11">
    <location>
        <begin position="460"/>
        <end position="577"/>
    </location>
</feature>
<keyword evidence="5 9" id="KW-0067">ATP-binding</keyword>
<name>A0ABQ0C7L4_9PROT</name>
<dbReference type="PANTHER" id="PTHR11956">
    <property type="entry name" value="ARGINYL-TRNA SYNTHETASE"/>
    <property type="match status" value="1"/>
</dbReference>
<gene>
    <name evidence="9 13" type="primary">argS</name>
    <name evidence="13" type="ORF">SIID45300_01191</name>
</gene>
<dbReference type="InterPro" id="IPR008909">
    <property type="entry name" value="DALR_anticod-bd"/>
</dbReference>
<keyword evidence="7 9" id="KW-0030">Aminoacyl-tRNA synthetase</keyword>
<evidence type="ECO:0000259" key="12">
    <source>
        <dbReference type="SMART" id="SM01016"/>
    </source>
</evidence>
<comment type="similarity">
    <text evidence="1 9 10">Belongs to the class-I aminoacyl-tRNA synthetase family.</text>
</comment>
<comment type="caution">
    <text evidence="13">The sequence shown here is derived from an EMBL/GenBank/DDBJ whole genome shotgun (WGS) entry which is preliminary data.</text>
</comment>
<comment type="subunit">
    <text evidence="9">Monomer.</text>
</comment>
<dbReference type="InterPro" id="IPR014729">
    <property type="entry name" value="Rossmann-like_a/b/a_fold"/>
</dbReference>
<sequence>MREIVIGLVTQALERLRGEGVLSEELNETFLQRNAGFKVERPRERLHGDFSTNAALILARPAGMKPRDLAQRLLAAMPVEGLHGVRCEIAGPGFINFHIAPERLRELIPEILTRGRAYGRSKRGAGERVLVEFVSANPTGPMHVGHGRGAVTGDAIARLLEAIGCQVEREYYINDAGAQIDVLGRSVLYRYQECLGRAVTPPADHYPGEYVIDIARDLVARDGDRWVEVPVDVVRPPVEVIDFAIAWVMREIKTDLESMDIHFDTWFSERTLHAGGGIQRALDHLAVNDWLYEGVLEPPKGREVAPEEMDGRVHLLFRATRAGDDSDRPLLKSDGSPTYFAADIAYHYHKAQRGYTRLIDVWGADHGGYVKRVQAAIEAMTGQKDLLDVVLTQMVNLTQGGRQVRMSKRAGTFVTLREVIDETGSDAVRFWFLGRSSGAGVDFDLDLAKSKSNDNPVYYVQYAHARVHAVQVKLKERALSDEPGDLDRLTAPEELNLIRMLGQFPEVIEGAALSLEPHRVTYYLSELAAIFHGYYNQYRILDEDPALRGARLALLRATGQVIANGLNVLGVNAPESM</sequence>
<dbReference type="Pfam" id="PF00750">
    <property type="entry name" value="tRNA-synt_1d"/>
    <property type="match status" value="1"/>
</dbReference>
<comment type="subcellular location">
    <subcellularLocation>
        <location evidence="9">Cytoplasm</location>
    </subcellularLocation>
</comment>